<dbReference type="InterPro" id="IPR025338">
    <property type="entry name" value="DUF4244"/>
</dbReference>
<accession>A0A4D4KAB6</accession>
<organism evidence="1 2">
    <name type="scientific">Streptomyces antimycoticus</name>
    <dbReference type="NCBI Taxonomy" id="68175"/>
    <lineage>
        <taxon>Bacteria</taxon>
        <taxon>Bacillati</taxon>
        <taxon>Actinomycetota</taxon>
        <taxon>Actinomycetes</taxon>
        <taxon>Kitasatosporales</taxon>
        <taxon>Streptomycetaceae</taxon>
        <taxon>Streptomyces</taxon>
        <taxon>Streptomyces violaceusniger group</taxon>
    </lineage>
</organism>
<dbReference type="AlphaFoldDB" id="A0A4D4KAB6"/>
<reference evidence="1 2" key="1">
    <citation type="journal article" date="2020" name="Int. J. Syst. Evol. Microbiol.">
        <title>Reclassification of Streptomyces castelarensis and Streptomyces sporoclivatus as later heterotypic synonyms of Streptomyces antimycoticus.</title>
        <authorList>
            <person name="Komaki H."/>
            <person name="Tamura T."/>
        </authorList>
    </citation>
    <scope>NUCLEOTIDE SEQUENCE [LARGE SCALE GENOMIC DNA]</scope>
    <source>
        <strain evidence="1 2">NBRC 12839</strain>
    </source>
</reference>
<dbReference type="EMBL" id="BJHV01000001">
    <property type="protein sequence ID" value="GDY43800.1"/>
    <property type="molecule type" value="Genomic_DNA"/>
</dbReference>
<evidence type="ECO:0000313" key="1">
    <source>
        <dbReference type="EMBL" id="GDY43800.1"/>
    </source>
</evidence>
<name>A0A4D4KAB6_9ACTN</name>
<sequence length="75" mass="7913">MTPRRGQGADMVKQWWVRRYAAARAQAEAGMATAEYAMGTIAACGFAAVLYKVVTSGTVSGALQSVIGRALDAQF</sequence>
<dbReference type="Proteomes" id="UP000299290">
    <property type="component" value="Unassembled WGS sequence"/>
</dbReference>
<keyword evidence="2" id="KW-1185">Reference proteome</keyword>
<gene>
    <name evidence="1" type="ORF">SANT12839_046820</name>
</gene>
<comment type="caution">
    <text evidence="1">The sequence shown here is derived from an EMBL/GenBank/DDBJ whole genome shotgun (WGS) entry which is preliminary data.</text>
</comment>
<protein>
    <recommendedName>
        <fullName evidence="3">DUF4244 domain-containing protein</fullName>
    </recommendedName>
</protein>
<proteinExistence type="predicted"/>
<evidence type="ECO:0000313" key="2">
    <source>
        <dbReference type="Proteomes" id="UP000299290"/>
    </source>
</evidence>
<evidence type="ECO:0008006" key="3">
    <source>
        <dbReference type="Google" id="ProtNLM"/>
    </source>
</evidence>
<dbReference type="Pfam" id="PF14029">
    <property type="entry name" value="DUF4244"/>
    <property type="match status" value="1"/>
</dbReference>